<gene>
    <name evidence="12" type="ordered locus">Dester_0014</name>
</gene>
<dbReference type="CDD" id="cd00515">
    <property type="entry name" value="HAM1"/>
    <property type="match status" value="1"/>
</dbReference>
<keyword evidence="6 10" id="KW-0460">Magnesium</keyword>
<dbReference type="NCBIfam" id="TIGR00042">
    <property type="entry name" value="RdgB/HAM1 family non-canonical purine NTP pyrophosphatase"/>
    <property type="match status" value="1"/>
</dbReference>
<keyword evidence="4 10" id="KW-0547">Nucleotide-binding</keyword>
<protein>
    <recommendedName>
        <fullName evidence="10">dITP/XTP pyrophosphatase</fullName>
        <ecNumber evidence="10">3.6.1.66</ecNumber>
    </recommendedName>
    <alternativeName>
        <fullName evidence="10">Non-canonical purine NTP pyrophosphatase</fullName>
    </alternativeName>
    <alternativeName>
        <fullName evidence="10">Non-standard purine NTP pyrophosphatase</fullName>
    </alternativeName>
    <alternativeName>
        <fullName evidence="10">Nucleoside-triphosphate diphosphatase</fullName>
    </alternativeName>
    <alternativeName>
        <fullName evidence="10">Nucleoside-triphosphate pyrophosphatase</fullName>
        <shortName evidence="10">NTPase</shortName>
    </alternativeName>
</protein>
<evidence type="ECO:0000256" key="5">
    <source>
        <dbReference type="ARBA" id="ARBA00022801"/>
    </source>
</evidence>
<dbReference type="GO" id="GO:0009117">
    <property type="term" value="P:nucleotide metabolic process"/>
    <property type="evidence" value="ECO:0007669"/>
    <property type="project" value="UniProtKB-KW"/>
</dbReference>
<dbReference type="GO" id="GO:0036220">
    <property type="term" value="F:ITP diphosphatase activity"/>
    <property type="evidence" value="ECO:0007669"/>
    <property type="project" value="UniProtKB-UniRule"/>
</dbReference>
<dbReference type="GO" id="GO:0000166">
    <property type="term" value="F:nucleotide binding"/>
    <property type="evidence" value="ECO:0007669"/>
    <property type="project" value="UniProtKB-KW"/>
</dbReference>
<comment type="catalytic activity">
    <reaction evidence="10">
        <text>ITP + H2O = IMP + diphosphate + H(+)</text>
        <dbReference type="Rhea" id="RHEA:29399"/>
        <dbReference type="ChEBI" id="CHEBI:15377"/>
        <dbReference type="ChEBI" id="CHEBI:15378"/>
        <dbReference type="ChEBI" id="CHEBI:33019"/>
        <dbReference type="ChEBI" id="CHEBI:58053"/>
        <dbReference type="ChEBI" id="CHEBI:61402"/>
        <dbReference type="EC" id="3.6.1.66"/>
    </reaction>
</comment>
<dbReference type="KEGG" id="dte:Dester_0014"/>
<comment type="caution">
    <text evidence="10">Lacks conserved residue(s) required for the propagation of feature annotation.</text>
</comment>
<dbReference type="Pfam" id="PF01725">
    <property type="entry name" value="Ham1p_like"/>
    <property type="match status" value="1"/>
</dbReference>
<reference evidence="13" key="2">
    <citation type="submission" date="2011-02" db="EMBL/GenBank/DDBJ databases">
        <title>The complete genome of Desulfurobacterium thermolithotrophum DSM 11699.</title>
        <authorList>
            <consortium name="US DOE Joint Genome Institute (JGI-PGF)"/>
            <person name="Lucas S."/>
            <person name="Copeland A."/>
            <person name="Lapidus A."/>
            <person name="Bruce D."/>
            <person name="Goodwin L."/>
            <person name="Pitluck S."/>
            <person name="Kyrpides N."/>
            <person name="Mavromatis K."/>
            <person name="Pagani I."/>
            <person name="Ivanova N."/>
            <person name="Mikhailova N."/>
            <person name="Daligault H."/>
            <person name="Detter J.C."/>
            <person name="Tapia R."/>
            <person name="Han C."/>
            <person name="Land M."/>
            <person name="Hauser L."/>
            <person name="Markowitz V."/>
            <person name="Cheng J.-F."/>
            <person name="Hugenholtz P."/>
            <person name="Woyke T."/>
            <person name="Wu D."/>
            <person name="Spring S."/>
            <person name="Brambilla E."/>
            <person name="Klenk H.-P."/>
            <person name="Eisen J.A."/>
        </authorList>
    </citation>
    <scope>NUCLEOTIDE SEQUENCE [LARGE SCALE GENOMIC DNA]</scope>
    <source>
        <strain evidence="13">DSM 11699 / BSA</strain>
    </source>
</reference>
<comment type="catalytic activity">
    <reaction evidence="8 10">
        <text>dITP + H2O = dIMP + diphosphate + H(+)</text>
        <dbReference type="Rhea" id="RHEA:28342"/>
        <dbReference type="ChEBI" id="CHEBI:15377"/>
        <dbReference type="ChEBI" id="CHEBI:15378"/>
        <dbReference type="ChEBI" id="CHEBI:33019"/>
        <dbReference type="ChEBI" id="CHEBI:61194"/>
        <dbReference type="ChEBI" id="CHEBI:61382"/>
        <dbReference type="EC" id="3.6.1.66"/>
    </reaction>
</comment>
<dbReference type="GO" id="GO:0009146">
    <property type="term" value="P:purine nucleoside triphosphate catabolic process"/>
    <property type="evidence" value="ECO:0007669"/>
    <property type="project" value="UniProtKB-UniRule"/>
</dbReference>
<comment type="similarity">
    <text evidence="1 10 11">Belongs to the HAM1 NTPase family.</text>
</comment>
<reference evidence="12 13" key="1">
    <citation type="journal article" date="2011" name="Stand. Genomic Sci.">
        <title>Complete genome sequence of the thermophilic sulfur-reducer Desulfurobacterium thermolithotrophum type strain (BSA(T)) from a deep-sea hydrothermal vent.</title>
        <authorList>
            <person name="Goker M."/>
            <person name="Daligault H."/>
            <person name="Mwirichia R."/>
            <person name="Lapidus A."/>
            <person name="Lucas S."/>
            <person name="Deshpande S."/>
            <person name="Pagani I."/>
            <person name="Tapia R."/>
            <person name="Cheng J.F."/>
            <person name="Goodwin L."/>
            <person name="Pitluck S."/>
            <person name="Liolios K."/>
            <person name="Ivanova N."/>
            <person name="Mavromatis K."/>
            <person name="Mikhailova N."/>
            <person name="Pati A."/>
            <person name="Chen A."/>
            <person name="Palaniappan K."/>
            <person name="Han C."/>
            <person name="Land M."/>
            <person name="Hauser L."/>
            <person name="Pan C."/>
            <person name="Brambilla E.M."/>
            <person name="Rohde M."/>
            <person name="Spring S."/>
            <person name="Sikorski J."/>
            <person name="Wirth R."/>
            <person name="Detter J.C."/>
            <person name="Woyke T."/>
            <person name="Bristow J."/>
            <person name="Eisen J.A."/>
            <person name="Markowitz V."/>
            <person name="Hugenholtz P."/>
            <person name="Kyrpides N.C."/>
            <person name="Klenk H.P."/>
        </authorList>
    </citation>
    <scope>NUCLEOTIDE SEQUENCE [LARGE SCALE GENOMIC DNA]</scope>
    <source>
        <strain evidence="13">DSM 11699 / BSA</strain>
    </source>
</reference>
<dbReference type="HAMAP" id="MF_01405">
    <property type="entry name" value="Non_canon_purine_NTPase"/>
    <property type="match status" value="1"/>
</dbReference>
<keyword evidence="7 10" id="KW-0546">Nucleotide metabolism</keyword>
<dbReference type="GO" id="GO:0036222">
    <property type="term" value="F:XTP diphosphatase activity"/>
    <property type="evidence" value="ECO:0007669"/>
    <property type="project" value="UniProtKB-UniRule"/>
</dbReference>
<dbReference type="EMBL" id="CP002543">
    <property type="protein sequence ID" value="ADY72675.1"/>
    <property type="molecule type" value="Genomic_DNA"/>
</dbReference>
<evidence type="ECO:0000256" key="4">
    <source>
        <dbReference type="ARBA" id="ARBA00022741"/>
    </source>
</evidence>
<dbReference type="HOGENOM" id="CLU_082080_0_2_0"/>
<evidence type="ECO:0000256" key="1">
    <source>
        <dbReference type="ARBA" id="ARBA00008023"/>
    </source>
</evidence>
<dbReference type="PANTHER" id="PTHR11067">
    <property type="entry name" value="INOSINE TRIPHOSPHATE PYROPHOSPHATASE/HAM1 PROTEIN"/>
    <property type="match status" value="1"/>
</dbReference>
<feature type="binding site" evidence="10">
    <location>
        <position position="175"/>
    </location>
    <ligand>
        <name>substrate</name>
    </ligand>
</feature>
<evidence type="ECO:0000256" key="3">
    <source>
        <dbReference type="ARBA" id="ARBA00022723"/>
    </source>
</evidence>
<accession>F0S0E7</accession>
<dbReference type="eggNOG" id="COG0127">
    <property type="taxonomic scope" value="Bacteria"/>
</dbReference>
<dbReference type="InterPro" id="IPR002637">
    <property type="entry name" value="RdgB/HAM1"/>
</dbReference>
<evidence type="ECO:0000256" key="9">
    <source>
        <dbReference type="ARBA" id="ARBA00052017"/>
    </source>
</evidence>
<feature type="binding site" evidence="10">
    <location>
        <position position="70"/>
    </location>
    <ligand>
        <name>substrate</name>
    </ligand>
</feature>
<comment type="function">
    <text evidence="10">Pyrophosphatase that catalyzes the hydrolysis of nucleoside triphosphates to their monophosphate derivatives, with a high preference for the non-canonical purine nucleotides XTP (xanthosine triphosphate), dITP (deoxyinosine triphosphate) and ITP. Seems to function as a house-cleaning enzyme that removes non-canonical purine nucleotides from the nucleotide pool, thus preventing their incorporation into DNA/RNA and avoiding chromosomal lesions.</text>
</comment>
<dbReference type="SUPFAM" id="SSF52972">
    <property type="entry name" value="ITPase-like"/>
    <property type="match status" value="1"/>
</dbReference>
<dbReference type="STRING" id="868864.Dester_0014"/>
<feature type="binding site" evidence="10">
    <location>
        <begin position="7"/>
        <end position="12"/>
    </location>
    <ligand>
        <name>substrate</name>
    </ligand>
</feature>
<dbReference type="FunCoup" id="F0S0E7">
    <property type="interactions" value="394"/>
</dbReference>
<keyword evidence="3 10" id="KW-0479">Metal-binding</keyword>
<dbReference type="InterPro" id="IPR029001">
    <property type="entry name" value="ITPase-like_fam"/>
</dbReference>
<evidence type="ECO:0000313" key="12">
    <source>
        <dbReference type="EMBL" id="ADY72675.1"/>
    </source>
</evidence>
<comment type="cofactor">
    <cofactor evidence="10">
        <name>Mg(2+)</name>
        <dbReference type="ChEBI" id="CHEBI:18420"/>
    </cofactor>
    <text evidence="10">Binds 1 Mg(2+) ion per subunit.</text>
</comment>
<proteinExistence type="inferred from homology"/>
<dbReference type="GO" id="GO:0005829">
    <property type="term" value="C:cytosol"/>
    <property type="evidence" value="ECO:0007669"/>
    <property type="project" value="TreeGrafter"/>
</dbReference>
<evidence type="ECO:0000256" key="2">
    <source>
        <dbReference type="ARBA" id="ARBA00011738"/>
    </source>
</evidence>
<dbReference type="FunFam" id="3.90.950.10:FF:000001">
    <property type="entry name" value="dITP/XTP pyrophosphatase"/>
    <property type="match status" value="1"/>
</dbReference>
<evidence type="ECO:0000256" key="6">
    <source>
        <dbReference type="ARBA" id="ARBA00022842"/>
    </source>
</evidence>
<evidence type="ECO:0000256" key="11">
    <source>
        <dbReference type="RuleBase" id="RU003781"/>
    </source>
</evidence>
<feature type="binding site" evidence="10">
    <location>
        <begin position="180"/>
        <end position="181"/>
    </location>
    <ligand>
        <name>substrate</name>
    </ligand>
</feature>
<sequence>MEIVFASKNKGKLREFQEKLSHFGIKVISIDQVKRLKEPPETGNTFLENAYQKAVYYAKAIGKPVISEDSGLEVEALGGLPGVRSSRFAGENATDDMNNQKLIDELKKRGLFESPARYVSFIVLAFPEGMGLWSEGEVKGKVITEPRGNGGFGYDPLFVPEDYLKTMAELSLDEKNKISHRGKAIEKLVKLIKEMKNW</sequence>
<dbReference type="GO" id="GO:0017111">
    <property type="term" value="F:ribonucleoside triphosphate phosphatase activity"/>
    <property type="evidence" value="ECO:0007669"/>
    <property type="project" value="InterPro"/>
</dbReference>
<dbReference type="InterPro" id="IPR020922">
    <property type="entry name" value="dITP/XTP_pyrophosphatase"/>
</dbReference>
<dbReference type="EC" id="3.6.1.66" evidence="10"/>
<dbReference type="Proteomes" id="UP000007102">
    <property type="component" value="Chromosome"/>
</dbReference>
<dbReference type="RefSeq" id="WP_013637635.1">
    <property type="nucleotide sequence ID" value="NC_015185.1"/>
</dbReference>
<organism evidence="12 13">
    <name type="scientific">Desulfurobacterium thermolithotrophum (strain DSM 11699 / BSA)</name>
    <dbReference type="NCBI Taxonomy" id="868864"/>
    <lineage>
        <taxon>Bacteria</taxon>
        <taxon>Pseudomonadati</taxon>
        <taxon>Aquificota</taxon>
        <taxon>Aquificia</taxon>
        <taxon>Desulfurobacteriales</taxon>
        <taxon>Desulfurobacteriaceae</taxon>
        <taxon>Desulfurobacterium</taxon>
    </lineage>
</organism>
<name>F0S0E7_DESTD</name>
<evidence type="ECO:0000256" key="7">
    <source>
        <dbReference type="ARBA" id="ARBA00023080"/>
    </source>
</evidence>
<dbReference type="PANTHER" id="PTHR11067:SF9">
    <property type="entry name" value="INOSINE TRIPHOSPHATE PYROPHOSPHATASE"/>
    <property type="match status" value="1"/>
</dbReference>
<feature type="active site" description="Proton acceptor" evidence="10">
    <location>
        <position position="69"/>
    </location>
</feature>
<evidence type="ECO:0000256" key="8">
    <source>
        <dbReference type="ARBA" id="ARBA00051875"/>
    </source>
</evidence>
<dbReference type="GO" id="GO:0035870">
    <property type="term" value="F:dITP diphosphatase activity"/>
    <property type="evidence" value="ECO:0007669"/>
    <property type="project" value="UniProtKB-UniRule"/>
</dbReference>
<dbReference type="OrthoDB" id="9807456at2"/>
<dbReference type="Gene3D" id="3.90.950.10">
    <property type="match status" value="1"/>
</dbReference>
<evidence type="ECO:0000256" key="10">
    <source>
        <dbReference type="HAMAP-Rule" id="MF_01405"/>
    </source>
</evidence>
<feature type="binding site" evidence="10">
    <location>
        <position position="69"/>
    </location>
    <ligand>
        <name>Mg(2+)</name>
        <dbReference type="ChEBI" id="CHEBI:18420"/>
    </ligand>
</feature>
<evidence type="ECO:0000313" key="13">
    <source>
        <dbReference type="Proteomes" id="UP000007102"/>
    </source>
</evidence>
<dbReference type="AlphaFoldDB" id="F0S0E7"/>
<keyword evidence="5 10" id="KW-0378">Hydrolase</keyword>
<dbReference type="GO" id="GO:0046872">
    <property type="term" value="F:metal ion binding"/>
    <property type="evidence" value="ECO:0007669"/>
    <property type="project" value="UniProtKB-KW"/>
</dbReference>
<dbReference type="InParanoid" id="F0S0E7"/>
<comment type="catalytic activity">
    <reaction evidence="9 10">
        <text>XTP + H2O = XMP + diphosphate + H(+)</text>
        <dbReference type="Rhea" id="RHEA:28610"/>
        <dbReference type="ChEBI" id="CHEBI:15377"/>
        <dbReference type="ChEBI" id="CHEBI:15378"/>
        <dbReference type="ChEBI" id="CHEBI:33019"/>
        <dbReference type="ChEBI" id="CHEBI:57464"/>
        <dbReference type="ChEBI" id="CHEBI:61314"/>
        <dbReference type="EC" id="3.6.1.66"/>
    </reaction>
</comment>
<feature type="binding site" evidence="10">
    <location>
        <begin position="152"/>
        <end position="155"/>
    </location>
    <ligand>
        <name>substrate</name>
    </ligand>
</feature>
<comment type="subunit">
    <text evidence="2 10">Homodimer.</text>
</comment>
<keyword evidence="13" id="KW-1185">Reference proteome</keyword>